<dbReference type="AlphaFoldDB" id="A0A183EM37"/>
<evidence type="ECO:0000313" key="3">
    <source>
        <dbReference type="WBParaSite" id="GPUH_0002205501-mRNA-1"/>
    </source>
</evidence>
<reference evidence="1 2" key="2">
    <citation type="submission" date="2018-11" db="EMBL/GenBank/DDBJ databases">
        <authorList>
            <consortium name="Pathogen Informatics"/>
        </authorList>
    </citation>
    <scope>NUCLEOTIDE SEQUENCE [LARGE SCALE GENOMIC DNA]</scope>
</reference>
<evidence type="ECO:0000313" key="2">
    <source>
        <dbReference type="Proteomes" id="UP000271098"/>
    </source>
</evidence>
<proteinExistence type="predicted"/>
<dbReference type="Proteomes" id="UP000271098">
    <property type="component" value="Unassembled WGS sequence"/>
</dbReference>
<name>A0A183EM37_9BILA</name>
<sequence>MRNGEAKRQTNAEEAVAAAAAIAMVEKPGELSETENTGWRCEEAFHNGAPLLQILLLAVLRSQLIIIYAKFLSHPLYANFMTVARGRMEDTLQSHNLIT</sequence>
<gene>
    <name evidence="1" type="ORF">GPUH_LOCUS22028</name>
</gene>
<dbReference type="WBParaSite" id="GPUH_0002205501-mRNA-1">
    <property type="protein sequence ID" value="GPUH_0002205501-mRNA-1"/>
    <property type="gene ID" value="GPUH_0002205501"/>
</dbReference>
<evidence type="ECO:0000313" key="1">
    <source>
        <dbReference type="EMBL" id="VDN39344.1"/>
    </source>
</evidence>
<protein>
    <submittedName>
        <fullName evidence="1 3">Uncharacterized protein</fullName>
    </submittedName>
</protein>
<reference evidence="3" key="1">
    <citation type="submission" date="2016-06" db="UniProtKB">
        <authorList>
            <consortium name="WormBaseParasite"/>
        </authorList>
    </citation>
    <scope>IDENTIFICATION</scope>
</reference>
<accession>A0A183EM37</accession>
<organism evidence="3">
    <name type="scientific">Gongylonema pulchrum</name>
    <dbReference type="NCBI Taxonomy" id="637853"/>
    <lineage>
        <taxon>Eukaryota</taxon>
        <taxon>Metazoa</taxon>
        <taxon>Ecdysozoa</taxon>
        <taxon>Nematoda</taxon>
        <taxon>Chromadorea</taxon>
        <taxon>Rhabditida</taxon>
        <taxon>Spirurina</taxon>
        <taxon>Spiruromorpha</taxon>
        <taxon>Spiruroidea</taxon>
        <taxon>Gongylonematidae</taxon>
        <taxon>Gongylonema</taxon>
    </lineage>
</organism>
<dbReference type="EMBL" id="UYRT01094064">
    <property type="protein sequence ID" value="VDN39344.1"/>
    <property type="molecule type" value="Genomic_DNA"/>
</dbReference>
<keyword evidence="2" id="KW-1185">Reference proteome</keyword>